<evidence type="ECO:0000313" key="3">
    <source>
        <dbReference type="EMBL" id="AXC11634.1"/>
    </source>
</evidence>
<dbReference type="PANTHER" id="PTHR12558">
    <property type="entry name" value="CELL DIVISION CYCLE 16,23,27"/>
    <property type="match status" value="1"/>
</dbReference>
<accession>A0A2Z5FYN3</accession>
<reference evidence="3 4" key="1">
    <citation type="journal article" date="2018" name="Front. Microbiol.">
        <title>Hydrolytic Capabilities as a Key to Environmental Success: Chitinolytic and Cellulolytic Acidobacteria From Acidic Sub-arctic Soils and Boreal Peatlands.</title>
        <authorList>
            <person name="Belova S.E."/>
            <person name="Ravin N.V."/>
            <person name="Pankratov T.A."/>
            <person name="Rakitin A.L."/>
            <person name="Ivanova A.A."/>
            <person name="Beletsky A.V."/>
            <person name="Mardanov A.V."/>
            <person name="Sinninghe Damste J.S."/>
            <person name="Dedysh S.N."/>
        </authorList>
    </citation>
    <scope>NUCLEOTIDE SEQUENCE [LARGE SCALE GENOMIC DNA]</scope>
    <source>
        <strain evidence="3 4">SBC82</strain>
    </source>
</reference>
<dbReference type="KEGG" id="abas:ACPOL_2310"/>
<dbReference type="Proteomes" id="UP000253606">
    <property type="component" value="Chromosome"/>
</dbReference>
<sequence>MNRIARFPVLAAAVALSLLPLITGCQKLQARDQLNKGVQAYKSARYEDAINHFQKAVQLDPTYPSAELYLATAYAQSVVPDLQTPDNLSRAQMAIDGFKKVYDRNNKDIGSIKGIAALYLNIGKYDDAKSWQLKAIAVDPNDAEAYYTVGYIDWRQAYRNAVAQLATISMTDSGDGNPKMSKPVCQKLQELNTPLVTEGLQYMQKALDVRPNYDDAMSYMNLLNRRKADLECGNDAARKADVQAAIDWNSKAMGTRKANEEKKAAATPGGVVMDDSK</sequence>
<dbReference type="Gene3D" id="1.25.40.10">
    <property type="entry name" value="Tetratricopeptide repeat domain"/>
    <property type="match status" value="2"/>
</dbReference>
<dbReference type="AlphaFoldDB" id="A0A2Z5FYN3"/>
<dbReference type="Pfam" id="PF13181">
    <property type="entry name" value="TPR_8"/>
    <property type="match status" value="1"/>
</dbReference>
<gene>
    <name evidence="3" type="ORF">ACPOL_2310</name>
</gene>
<protein>
    <submittedName>
        <fullName evidence="3">TPR-domain containing protein</fullName>
    </submittedName>
</protein>
<feature type="repeat" description="TPR" evidence="1">
    <location>
        <begin position="30"/>
        <end position="63"/>
    </location>
</feature>
<proteinExistence type="predicted"/>
<name>A0A2Z5FYN3_9BACT</name>
<evidence type="ECO:0000313" key="4">
    <source>
        <dbReference type="Proteomes" id="UP000253606"/>
    </source>
</evidence>
<evidence type="ECO:0000256" key="2">
    <source>
        <dbReference type="SAM" id="MobiDB-lite"/>
    </source>
</evidence>
<feature type="repeat" description="TPR" evidence="1">
    <location>
        <begin position="109"/>
        <end position="142"/>
    </location>
</feature>
<dbReference type="Pfam" id="PF13414">
    <property type="entry name" value="TPR_11"/>
    <property type="match status" value="1"/>
</dbReference>
<keyword evidence="4" id="KW-1185">Reference proteome</keyword>
<dbReference type="RefSeq" id="WP_114207053.1">
    <property type="nucleotide sequence ID" value="NZ_CP030840.1"/>
</dbReference>
<dbReference type="EMBL" id="CP030840">
    <property type="protein sequence ID" value="AXC11634.1"/>
    <property type="molecule type" value="Genomic_DNA"/>
</dbReference>
<dbReference type="SUPFAM" id="SSF48452">
    <property type="entry name" value="TPR-like"/>
    <property type="match status" value="1"/>
</dbReference>
<dbReference type="PROSITE" id="PS50005">
    <property type="entry name" value="TPR"/>
    <property type="match status" value="2"/>
</dbReference>
<dbReference type="PANTHER" id="PTHR12558:SF13">
    <property type="entry name" value="CELL DIVISION CYCLE PROTEIN 27 HOMOLOG"/>
    <property type="match status" value="1"/>
</dbReference>
<dbReference type="InterPro" id="IPR011990">
    <property type="entry name" value="TPR-like_helical_dom_sf"/>
</dbReference>
<feature type="region of interest" description="Disordered" evidence="2">
    <location>
        <begin position="253"/>
        <end position="277"/>
    </location>
</feature>
<dbReference type="OrthoDB" id="111238at2"/>
<organism evidence="3 4">
    <name type="scientific">Acidisarcina polymorpha</name>
    <dbReference type="NCBI Taxonomy" id="2211140"/>
    <lineage>
        <taxon>Bacteria</taxon>
        <taxon>Pseudomonadati</taxon>
        <taxon>Acidobacteriota</taxon>
        <taxon>Terriglobia</taxon>
        <taxon>Terriglobales</taxon>
        <taxon>Acidobacteriaceae</taxon>
        <taxon>Acidisarcina</taxon>
    </lineage>
</organism>
<evidence type="ECO:0000256" key="1">
    <source>
        <dbReference type="PROSITE-ProRule" id="PRU00339"/>
    </source>
</evidence>
<dbReference type="InterPro" id="IPR019734">
    <property type="entry name" value="TPR_rpt"/>
</dbReference>
<dbReference type="SMART" id="SM00028">
    <property type="entry name" value="TPR"/>
    <property type="match status" value="2"/>
</dbReference>
<keyword evidence="1" id="KW-0802">TPR repeat</keyword>
<dbReference type="PROSITE" id="PS51257">
    <property type="entry name" value="PROKAR_LIPOPROTEIN"/>
    <property type="match status" value="1"/>
</dbReference>